<evidence type="ECO:0000313" key="9">
    <source>
        <dbReference type="Proteomes" id="UP000004358"/>
    </source>
</evidence>
<evidence type="ECO:0000256" key="1">
    <source>
        <dbReference type="ARBA" id="ARBA00004651"/>
    </source>
</evidence>
<evidence type="ECO:0000256" key="4">
    <source>
        <dbReference type="ARBA" id="ARBA00022692"/>
    </source>
</evidence>
<dbReference type="STRING" id="314230.DSM3645_00240"/>
<evidence type="ECO:0000313" key="8">
    <source>
        <dbReference type="EMBL" id="EAQ82096.1"/>
    </source>
</evidence>
<dbReference type="Proteomes" id="UP000004358">
    <property type="component" value="Unassembled WGS sequence"/>
</dbReference>
<organism evidence="8 9">
    <name type="scientific">Blastopirellula marina DSM 3645</name>
    <dbReference type="NCBI Taxonomy" id="314230"/>
    <lineage>
        <taxon>Bacteria</taxon>
        <taxon>Pseudomonadati</taxon>
        <taxon>Planctomycetota</taxon>
        <taxon>Planctomycetia</taxon>
        <taxon>Pirellulales</taxon>
        <taxon>Pirellulaceae</taxon>
        <taxon>Blastopirellula</taxon>
    </lineage>
</organism>
<evidence type="ECO:0000256" key="2">
    <source>
        <dbReference type="ARBA" id="ARBA00006679"/>
    </source>
</evidence>
<keyword evidence="6 7" id="KW-0472">Membrane</keyword>
<gene>
    <name evidence="8" type="ORF">DSM3645_00240</name>
</gene>
<comment type="caution">
    <text evidence="8">The sequence shown here is derived from an EMBL/GenBank/DDBJ whole genome shotgun (WGS) entry which is preliminary data.</text>
</comment>
<dbReference type="AlphaFoldDB" id="A3ZMC7"/>
<dbReference type="Pfam" id="PF07681">
    <property type="entry name" value="DoxX"/>
    <property type="match status" value="1"/>
</dbReference>
<evidence type="ECO:0000256" key="6">
    <source>
        <dbReference type="ARBA" id="ARBA00023136"/>
    </source>
</evidence>
<reference evidence="8 9" key="1">
    <citation type="submission" date="2006-02" db="EMBL/GenBank/DDBJ databases">
        <authorList>
            <person name="Amann R."/>
            <person name="Ferriera S."/>
            <person name="Johnson J."/>
            <person name="Kravitz S."/>
            <person name="Halpern A."/>
            <person name="Remington K."/>
            <person name="Beeson K."/>
            <person name="Tran B."/>
            <person name="Rogers Y.-H."/>
            <person name="Friedman R."/>
            <person name="Venter J.C."/>
        </authorList>
    </citation>
    <scope>NUCLEOTIDE SEQUENCE [LARGE SCALE GENOMIC DNA]</scope>
    <source>
        <strain evidence="8 9">DSM 3645</strain>
    </source>
</reference>
<dbReference type="PANTHER" id="PTHR33452">
    <property type="entry name" value="OXIDOREDUCTASE CATD-RELATED"/>
    <property type="match status" value="1"/>
</dbReference>
<name>A3ZMC7_9BACT</name>
<evidence type="ECO:0000256" key="3">
    <source>
        <dbReference type="ARBA" id="ARBA00022475"/>
    </source>
</evidence>
<keyword evidence="5 7" id="KW-1133">Transmembrane helix</keyword>
<accession>A3ZMC7</accession>
<keyword evidence="4 7" id="KW-0812">Transmembrane</keyword>
<evidence type="ECO:0000256" key="5">
    <source>
        <dbReference type="ARBA" id="ARBA00022989"/>
    </source>
</evidence>
<dbReference type="GO" id="GO:0005886">
    <property type="term" value="C:plasma membrane"/>
    <property type="evidence" value="ECO:0007669"/>
    <property type="project" value="UniProtKB-SubCell"/>
</dbReference>
<dbReference type="PANTHER" id="PTHR33452:SF1">
    <property type="entry name" value="INNER MEMBRANE PROTEIN YPHA-RELATED"/>
    <property type="match status" value="1"/>
</dbReference>
<feature type="transmembrane region" description="Helical" evidence="7">
    <location>
        <begin position="102"/>
        <end position="122"/>
    </location>
</feature>
<comment type="similarity">
    <text evidence="2">Belongs to the DoxX family.</text>
</comment>
<dbReference type="InterPro" id="IPR051907">
    <property type="entry name" value="DoxX-like_oxidoreductase"/>
</dbReference>
<dbReference type="OrthoDB" id="9813193at2"/>
<evidence type="ECO:0008006" key="10">
    <source>
        <dbReference type="Google" id="ProtNLM"/>
    </source>
</evidence>
<sequence length="140" mass="15723">MRQICTSVGLLILRLTFGLSMLLLHGVGKYQRYDALTDNFYDPLGVGVNNSLNLTIFIEIVFPIFLLIGFATRLASLQLVFTMLVALLLVHHADTWKESERALIYMGAFATLLFTGPGLFSIDAILRRKFWPTLEERAAA</sequence>
<feature type="transmembrane region" description="Helical" evidence="7">
    <location>
        <begin position="60"/>
        <end position="90"/>
    </location>
</feature>
<protein>
    <recommendedName>
        <fullName evidence="10">DoxX family protein</fullName>
    </recommendedName>
</protein>
<dbReference type="EMBL" id="AANZ01000002">
    <property type="protein sequence ID" value="EAQ82096.1"/>
    <property type="molecule type" value="Genomic_DNA"/>
</dbReference>
<keyword evidence="3" id="KW-1003">Cell membrane</keyword>
<dbReference type="HOGENOM" id="CLU_058421_6_5_0"/>
<dbReference type="RefSeq" id="WP_002649938.1">
    <property type="nucleotide sequence ID" value="NZ_AANZ01000002.1"/>
</dbReference>
<proteinExistence type="inferred from homology"/>
<comment type="subcellular location">
    <subcellularLocation>
        <location evidence="1">Cell membrane</location>
        <topology evidence="1">Multi-pass membrane protein</topology>
    </subcellularLocation>
</comment>
<evidence type="ECO:0000256" key="7">
    <source>
        <dbReference type="SAM" id="Phobius"/>
    </source>
</evidence>
<dbReference type="InterPro" id="IPR032808">
    <property type="entry name" value="DoxX"/>
</dbReference>